<name>A0A8K0JPP8_9TREE</name>
<feature type="region of interest" description="Disordered" evidence="1">
    <location>
        <begin position="106"/>
        <end position="154"/>
    </location>
</feature>
<keyword evidence="3" id="KW-1185">Reference proteome</keyword>
<comment type="caution">
    <text evidence="2">The sequence shown here is derived from an EMBL/GenBank/DDBJ whole genome shotgun (WGS) entry which is preliminary data.</text>
</comment>
<feature type="compositionally biased region" description="Basic residues" evidence="1">
    <location>
        <begin position="114"/>
        <end position="124"/>
    </location>
</feature>
<protein>
    <submittedName>
        <fullName evidence="2">Uncharacterized protein</fullName>
    </submittedName>
</protein>
<organism evidence="2 3">
    <name type="scientific">Filobasidium floriforme</name>
    <dbReference type="NCBI Taxonomy" id="5210"/>
    <lineage>
        <taxon>Eukaryota</taxon>
        <taxon>Fungi</taxon>
        <taxon>Dikarya</taxon>
        <taxon>Basidiomycota</taxon>
        <taxon>Agaricomycotina</taxon>
        <taxon>Tremellomycetes</taxon>
        <taxon>Filobasidiales</taxon>
        <taxon>Filobasidiaceae</taxon>
        <taxon>Filobasidium</taxon>
    </lineage>
</organism>
<evidence type="ECO:0000313" key="3">
    <source>
        <dbReference type="Proteomes" id="UP000812966"/>
    </source>
</evidence>
<dbReference type="Proteomes" id="UP000812966">
    <property type="component" value="Unassembled WGS sequence"/>
</dbReference>
<accession>A0A8K0JPP8</accession>
<gene>
    <name evidence="2" type="ORF">FFLO_01446</name>
</gene>
<dbReference type="AlphaFoldDB" id="A0A8K0JPP8"/>
<evidence type="ECO:0000313" key="2">
    <source>
        <dbReference type="EMBL" id="KAG7563138.1"/>
    </source>
</evidence>
<dbReference type="EMBL" id="JABELV010000020">
    <property type="protein sequence ID" value="KAG7563138.1"/>
    <property type="molecule type" value="Genomic_DNA"/>
</dbReference>
<reference evidence="2" key="1">
    <citation type="submission" date="2020-04" db="EMBL/GenBank/DDBJ databases">
        <title>Analysis of mating type loci in Filobasidium floriforme.</title>
        <authorList>
            <person name="Nowrousian M."/>
        </authorList>
    </citation>
    <scope>NUCLEOTIDE SEQUENCE</scope>
    <source>
        <strain evidence="2">CBS 6242</strain>
    </source>
</reference>
<feature type="compositionally biased region" description="Basic and acidic residues" evidence="1">
    <location>
        <begin position="143"/>
        <end position="154"/>
    </location>
</feature>
<sequence>MSPPTSPSSSSPTTQSKKPLTARQTRKLDPSTSSKPCDRCQTLSDVLIRCQTRAFDGSVDFNAADGDGKWYLLCPGGCWMKASGGVVDGSDEARTLGYRFGGVWKNKKGAVSGKKPKGKYNRPKKGSEAGVSEDEQESNPGEGRCDRRAPTDEE</sequence>
<evidence type="ECO:0000256" key="1">
    <source>
        <dbReference type="SAM" id="MobiDB-lite"/>
    </source>
</evidence>
<feature type="region of interest" description="Disordered" evidence="1">
    <location>
        <begin position="1"/>
        <end position="37"/>
    </location>
</feature>
<dbReference type="OrthoDB" id="537467at2759"/>
<proteinExistence type="predicted"/>